<evidence type="ECO:0000259" key="5">
    <source>
        <dbReference type="PROSITE" id="PS50927"/>
    </source>
</evidence>
<evidence type="ECO:0000313" key="8">
    <source>
        <dbReference type="Proteomes" id="UP000325577"/>
    </source>
</evidence>
<dbReference type="SMART" id="SM00108">
    <property type="entry name" value="B_lectin"/>
    <property type="match status" value="2"/>
</dbReference>
<dbReference type="OrthoDB" id="1910371at2759"/>
<dbReference type="GO" id="GO:0048544">
    <property type="term" value="P:recognition of pollen"/>
    <property type="evidence" value="ECO:0007669"/>
    <property type="project" value="InterPro"/>
</dbReference>
<accession>A0A5J5AAX0</accession>
<dbReference type="Gene3D" id="2.90.10.10">
    <property type="entry name" value="Bulb-type lectin domain"/>
    <property type="match status" value="2"/>
</dbReference>
<proteinExistence type="predicted"/>
<dbReference type="Gene3D" id="3.30.200.20">
    <property type="entry name" value="Phosphorylase Kinase, domain 1"/>
    <property type="match status" value="1"/>
</dbReference>
<dbReference type="PANTHER" id="PTHR32444:SF118">
    <property type="entry name" value="OS09G0551150 PROTEIN"/>
    <property type="match status" value="1"/>
</dbReference>
<evidence type="ECO:0000313" key="7">
    <source>
        <dbReference type="EMBL" id="KAA8526886.1"/>
    </source>
</evidence>
<evidence type="ECO:0008006" key="9">
    <source>
        <dbReference type="Google" id="ProtNLM"/>
    </source>
</evidence>
<dbReference type="PROSITE" id="PS50927">
    <property type="entry name" value="BULB_LECTIN"/>
    <property type="match status" value="2"/>
</dbReference>
<dbReference type="Proteomes" id="UP000325577">
    <property type="component" value="Linkage Group LG3"/>
</dbReference>
<evidence type="ECO:0000256" key="2">
    <source>
        <dbReference type="ARBA" id="ARBA00023157"/>
    </source>
</evidence>
<keyword evidence="2" id="KW-1015">Disulfide bond</keyword>
<dbReference type="Pfam" id="PF00954">
    <property type="entry name" value="S_locus_glycop"/>
    <property type="match status" value="2"/>
</dbReference>
<keyword evidence="1" id="KW-0732">Signal</keyword>
<keyword evidence="8" id="KW-1185">Reference proteome</keyword>
<gene>
    <name evidence="7" type="ORF">F0562_008885</name>
</gene>
<dbReference type="Pfam" id="PF01453">
    <property type="entry name" value="B_lectin"/>
    <property type="match status" value="2"/>
</dbReference>
<dbReference type="PANTHER" id="PTHR32444">
    <property type="entry name" value="BULB-TYPE LECTIN DOMAIN-CONTAINING PROTEIN"/>
    <property type="match status" value="1"/>
</dbReference>
<evidence type="ECO:0000259" key="6">
    <source>
        <dbReference type="PROSITE" id="PS50948"/>
    </source>
</evidence>
<dbReference type="EMBL" id="CM018046">
    <property type="protein sequence ID" value="KAA8526886.1"/>
    <property type="molecule type" value="Genomic_DNA"/>
</dbReference>
<keyword evidence="4" id="KW-0812">Transmembrane</keyword>
<dbReference type="PROSITE" id="PS50948">
    <property type="entry name" value="PAN"/>
    <property type="match status" value="1"/>
</dbReference>
<dbReference type="CDD" id="cd01098">
    <property type="entry name" value="PAN_AP_plant"/>
    <property type="match status" value="1"/>
</dbReference>
<feature type="transmembrane region" description="Helical" evidence="4">
    <location>
        <begin position="471"/>
        <end position="492"/>
    </location>
</feature>
<dbReference type="SUPFAM" id="SSF51110">
    <property type="entry name" value="alpha-D-mannose-specific plant lectins"/>
    <property type="match status" value="2"/>
</dbReference>
<dbReference type="AlphaFoldDB" id="A0A5J5AAX0"/>
<keyword evidence="4" id="KW-0472">Membrane</keyword>
<reference evidence="7 8" key="1">
    <citation type="submission" date="2019-09" db="EMBL/GenBank/DDBJ databases">
        <title>A chromosome-level genome assembly of the Chinese tupelo Nyssa sinensis.</title>
        <authorList>
            <person name="Yang X."/>
            <person name="Kang M."/>
            <person name="Yang Y."/>
            <person name="Xiong H."/>
            <person name="Wang M."/>
            <person name="Zhang Z."/>
            <person name="Wang Z."/>
            <person name="Wu H."/>
            <person name="Ma T."/>
            <person name="Liu J."/>
            <person name="Xi Z."/>
        </authorList>
    </citation>
    <scope>NUCLEOTIDE SEQUENCE [LARGE SCALE GENOMIC DNA]</scope>
    <source>
        <strain evidence="7">J267</strain>
        <tissue evidence="7">Leaf</tissue>
    </source>
</reference>
<evidence type="ECO:0000256" key="4">
    <source>
        <dbReference type="SAM" id="Phobius"/>
    </source>
</evidence>
<dbReference type="InterPro" id="IPR036426">
    <property type="entry name" value="Bulb-type_lectin_dom_sf"/>
</dbReference>
<dbReference type="SMART" id="SM00473">
    <property type="entry name" value="PAN_AP"/>
    <property type="match status" value="1"/>
</dbReference>
<dbReference type="InterPro" id="IPR000858">
    <property type="entry name" value="S_locus_glycoprot_dom"/>
</dbReference>
<evidence type="ECO:0000256" key="1">
    <source>
        <dbReference type="ARBA" id="ARBA00022729"/>
    </source>
</evidence>
<dbReference type="CDD" id="cd00028">
    <property type="entry name" value="B_lectin"/>
    <property type="match status" value="2"/>
</dbReference>
<protein>
    <recommendedName>
        <fullName evidence="9">Non-specific serine/threonine protein kinase</fullName>
    </recommendedName>
</protein>
<keyword evidence="4" id="KW-1133">Transmembrane helix</keyword>
<dbReference type="FunFam" id="2.90.10.10:FF:000004">
    <property type="entry name" value="G-type lectin S-receptor-like serine/threonine-protein kinase"/>
    <property type="match status" value="2"/>
</dbReference>
<feature type="domain" description="Apple" evidence="6">
    <location>
        <begin position="322"/>
        <end position="412"/>
    </location>
</feature>
<sequence length="854" mass="96181">MFMEFWIVSASLTSNQSISDGDTLVSLGQRFELGFFSPGSSKNRYLGIWYKNAPGTVVWVANREKPITDSYGVLIISTNGTLVLLNQMKSLIWSSNISRVAGSPIVQLLDSGNLVITDMSSMNPESYIWQSFDFPSDTRLAGQKMGHSLSDDLDRHLVSWKSADDPSPGDFTYIIDNHGLPQLVIVMGSIKKYRSGGWNGVRFSGLSSSGNPTFSPNFVFKDAKLYCLYEPYNYSVITRLTLNHLGVLERYRLNERSTEWSFMYSLPKDRCDSYGQCGANGICKIYKSPVCECLKGFIPKSQEEWELLDWSSGCVRRMPLDCQSKEGFVKIEGVKLPDFLNFWLNKSMSLKECREECFKKCSCKAYANSNISDGGSGCLMWFGDLIDVREFTEEDDSREDEDSSQDIYIRLAASELRSIHDWSKKKRLVITLVAAVVFGMLILGVVLWFTIWKKKRKTEAIFHFLRMPMEAFPFIFFYTLISFSVSEFSTAFDSITPNQSIITGESLVSVGQSFELGFFSTGASKNCYLGIWYKSFPQTVVWVANRENPLTDSYGSLTINSDGNLVLLNSTKGVVWSSNSSRTGQNPVAQLLDSGNLVLREKGDSNTESYIWQSFDFPSDTQLPDMKLGWNLSTGLNRYLTSWKDTSDPSPGDFTYGVENIGLPQIVLSKGSEKKFRTGAWNGVGFSGVGVRPNPIFDPSIVFNTDEFYYMYKPISDSLITRFVLNQSGMLQRFILNAGSSEWALIYTVQNDLCDDYGQCGPNGICRINRRPICLESNKEDIELPFFDLATIATATWNFSSTNMIGEGGFGPVYKIRIEEYHSLGKSALILQWALHEDFSTYTRTLDYESFIGI</sequence>
<evidence type="ECO:0000256" key="3">
    <source>
        <dbReference type="ARBA" id="ARBA00023180"/>
    </source>
</evidence>
<dbReference type="InterPro" id="IPR003609">
    <property type="entry name" value="Pan_app"/>
</dbReference>
<feature type="transmembrane region" description="Helical" evidence="4">
    <location>
        <begin position="428"/>
        <end position="451"/>
    </location>
</feature>
<dbReference type="Pfam" id="PF08276">
    <property type="entry name" value="PAN_2"/>
    <property type="match status" value="1"/>
</dbReference>
<feature type="domain" description="Bulb-type lectin" evidence="5">
    <location>
        <begin position="492"/>
        <end position="612"/>
    </location>
</feature>
<organism evidence="7 8">
    <name type="scientific">Nyssa sinensis</name>
    <dbReference type="NCBI Taxonomy" id="561372"/>
    <lineage>
        <taxon>Eukaryota</taxon>
        <taxon>Viridiplantae</taxon>
        <taxon>Streptophyta</taxon>
        <taxon>Embryophyta</taxon>
        <taxon>Tracheophyta</taxon>
        <taxon>Spermatophyta</taxon>
        <taxon>Magnoliopsida</taxon>
        <taxon>eudicotyledons</taxon>
        <taxon>Gunneridae</taxon>
        <taxon>Pentapetalae</taxon>
        <taxon>asterids</taxon>
        <taxon>Cornales</taxon>
        <taxon>Nyssaceae</taxon>
        <taxon>Nyssa</taxon>
    </lineage>
</organism>
<dbReference type="InterPro" id="IPR001480">
    <property type="entry name" value="Bulb-type_lectin_dom"/>
</dbReference>
<name>A0A5J5AAX0_9ASTE</name>
<keyword evidence="3" id="KW-0325">Glycoprotein</keyword>
<feature type="domain" description="Bulb-type lectin" evidence="5">
    <location>
        <begin position="9"/>
        <end position="129"/>
    </location>
</feature>